<comment type="similarity">
    <text evidence="2 6">Belongs to the universal ribosomal protein uL10 family.</text>
</comment>
<gene>
    <name evidence="6" type="primary">rplJ</name>
    <name evidence="7" type="ORF">SAMN05216241_1217</name>
</gene>
<dbReference type="InterPro" id="IPR043141">
    <property type="entry name" value="Ribosomal_uL10-like_sf"/>
</dbReference>
<organism evidence="7 8">
    <name type="scientific">Limimonas halophila</name>
    <dbReference type="NCBI Taxonomy" id="1082479"/>
    <lineage>
        <taxon>Bacteria</taxon>
        <taxon>Pseudomonadati</taxon>
        <taxon>Pseudomonadota</taxon>
        <taxon>Alphaproteobacteria</taxon>
        <taxon>Rhodospirillales</taxon>
        <taxon>Rhodovibrionaceae</taxon>
        <taxon>Limimonas</taxon>
    </lineage>
</organism>
<dbReference type="PANTHER" id="PTHR11560">
    <property type="entry name" value="39S RIBOSOMAL PROTEIN L10, MITOCHONDRIAL"/>
    <property type="match status" value="1"/>
</dbReference>
<dbReference type="GO" id="GO:0005840">
    <property type="term" value="C:ribosome"/>
    <property type="evidence" value="ECO:0007669"/>
    <property type="project" value="UniProtKB-KW"/>
</dbReference>
<dbReference type="Pfam" id="PF00466">
    <property type="entry name" value="Ribosomal_L10"/>
    <property type="match status" value="1"/>
</dbReference>
<keyword evidence="3 6" id="KW-0689">Ribosomal protein</keyword>
<dbReference type="GO" id="GO:1990904">
    <property type="term" value="C:ribonucleoprotein complex"/>
    <property type="evidence" value="ECO:0007669"/>
    <property type="project" value="UniProtKB-KW"/>
</dbReference>
<dbReference type="Gene3D" id="6.10.250.290">
    <property type="match status" value="1"/>
</dbReference>
<evidence type="ECO:0000256" key="1">
    <source>
        <dbReference type="ARBA" id="ARBA00002633"/>
    </source>
</evidence>
<dbReference type="SUPFAM" id="SSF160369">
    <property type="entry name" value="Ribosomal protein L10-like"/>
    <property type="match status" value="1"/>
</dbReference>
<dbReference type="GO" id="GO:0006412">
    <property type="term" value="P:translation"/>
    <property type="evidence" value="ECO:0007669"/>
    <property type="project" value="UniProtKB-UniRule"/>
</dbReference>
<evidence type="ECO:0000256" key="4">
    <source>
        <dbReference type="ARBA" id="ARBA00023274"/>
    </source>
</evidence>
<dbReference type="GO" id="GO:0070180">
    <property type="term" value="F:large ribosomal subunit rRNA binding"/>
    <property type="evidence" value="ECO:0007669"/>
    <property type="project" value="UniProtKB-UniRule"/>
</dbReference>
<name>A0A1G7V5K1_9PROT</name>
<dbReference type="NCBIfam" id="NF000955">
    <property type="entry name" value="PRK00099.1-1"/>
    <property type="match status" value="1"/>
</dbReference>
<dbReference type="InterPro" id="IPR001790">
    <property type="entry name" value="Ribosomal_uL10"/>
</dbReference>
<dbReference type="STRING" id="1082479.SAMN05216241_1217"/>
<evidence type="ECO:0000313" key="7">
    <source>
        <dbReference type="EMBL" id="SDG54781.1"/>
    </source>
</evidence>
<reference evidence="7 8" key="1">
    <citation type="submission" date="2016-10" db="EMBL/GenBank/DDBJ databases">
        <authorList>
            <person name="de Groot N.N."/>
        </authorList>
    </citation>
    <scope>NUCLEOTIDE SEQUENCE [LARGE SCALE GENOMIC DNA]</scope>
    <source>
        <strain evidence="7 8">DSM 25584</strain>
    </source>
</reference>
<comment type="function">
    <text evidence="1 6">Forms part of the ribosomal stalk, playing a central role in the interaction of the ribosome with GTP-bound translation factors.</text>
</comment>
<dbReference type="InterPro" id="IPR047865">
    <property type="entry name" value="Ribosomal_uL10_bac_type"/>
</dbReference>
<dbReference type="HAMAP" id="MF_00362">
    <property type="entry name" value="Ribosomal_uL10"/>
    <property type="match status" value="1"/>
</dbReference>
<evidence type="ECO:0000256" key="2">
    <source>
        <dbReference type="ARBA" id="ARBA00008889"/>
    </source>
</evidence>
<dbReference type="InterPro" id="IPR022973">
    <property type="entry name" value="Ribosomal_uL10_bac"/>
</dbReference>
<dbReference type="EMBL" id="FNCE01000021">
    <property type="protein sequence ID" value="SDG54781.1"/>
    <property type="molecule type" value="Genomic_DNA"/>
</dbReference>
<dbReference type="AlphaFoldDB" id="A0A1G7V5K1"/>
<keyword evidence="6" id="KW-0694">RNA-binding</keyword>
<dbReference type="Proteomes" id="UP000199415">
    <property type="component" value="Unassembled WGS sequence"/>
</dbReference>
<evidence type="ECO:0000313" key="8">
    <source>
        <dbReference type="Proteomes" id="UP000199415"/>
    </source>
</evidence>
<comment type="subunit">
    <text evidence="6">Part of the ribosomal stalk of the 50S ribosomal subunit. The N-terminus interacts with L11 and the large rRNA to form the base of the stalk. The C-terminus forms an elongated spine to which L12 dimers bind in a sequential fashion forming a multimeric L10(L12)X complex.</text>
</comment>
<proteinExistence type="inferred from homology"/>
<dbReference type="OrthoDB" id="9791972at2"/>
<keyword evidence="4 6" id="KW-0687">Ribonucleoprotein</keyword>
<dbReference type="CDD" id="cd05797">
    <property type="entry name" value="Ribosomal_L10"/>
    <property type="match status" value="1"/>
</dbReference>
<keyword evidence="8" id="KW-1185">Reference proteome</keyword>
<evidence type="ECO:0000256" key="3">
    <source>
        <dbReference type="ARBA" id="ARBA00022980"/>
    </source>
</evidence>
<dbReference type="RefSeq" id="WP_090022521.1">
    <property type="nucleotide sequence ID" value="NZ_FNCE01000021.1"/>
</dbReference>
<evidence type="ECO:0000256" key="6">
    <source>
        <dbReference type="HAMAP-Rule" id="MF_00362"/>
    </source>
</evidence>
<evidence type="ECO:0000256" key="5">
    <source>
        <dbReference type="ARBA" id="ARBA00035202"/>
    </source>
</evidence>
<accession>A0A1G7V5K1</accession>
<dbReference type="Gene3D" id="3.30.70.1730">
    <property type="match status" value="1"/>
</dbReference>
<keyword evidence="6" id="KW-0699">rRNA-binding</keyword>
<protein>
    <recommendedName>
        <fullName evidence="5 6">Large ribosomal subunit protein uL10</fullName>
    </recommendedName>
</protein>
<sequence length="179" mass="19329">MDRAEKRELVSSLHQIFSEHANLVVVTRNRGLRVHEVNDLRGKMRENGAQYKVAKNRLARLALEGTTFEGIQPLFAGPTAISWSNDPVAAARVVSEFANKNNRLEIVGGALGSKELDAEGVDQLAKMPSLEEARAQVVGVIQAPAQRIATLFQEPGSRLARVLNAYADEQGGGSAEEAG</sequence>